<dbReference type="Proteomes" id="UP001152024">
    <property type="component" value="Unassembled WGS sequence"/>
</dbReference>
<evidence type="ECO:0000313" key="1">
    <source>
        <dbReference type="EMBL" id="KAJ4129262.1"/>
    </source>
</evidence>
<gene>
    <name evidence="1" type="ORF">NW768_007797</name>
</gene>
<sequence>MTGQDEVVITALHRDLRRKYERDFQTIEKVWLVANQAKRQQLFEGCTHPFYEPEQDWNVADITEDEDLFPRMFTWRATASLENQFYSSLNSAQVGDVDAVDKDELAEWARSPNYYEGTYIYTQDELYGETLNVDSQLMDDCTSLGYSPKLDQLVKRWHLMPRRLVGVVLRRQVNILYCLNALVDKILDTEKALCLMGSARYAEEDRTPTLQGPDQEYHAGSIGRDIFDVTYTKVRSLAFWRSVRELLNLLNYPVDNRRILEEVHQLCHQQCEIAKGNVMRQIAMGVARGRFYYDVPWGRFIDTYRGEWALKDVHIHYLIDLCTRVRGPDMTICQLRKLNEFYERKPHERNSLTERESEALHELCTILAFYQDFKTVFPEVEDFCPLDMMDNLLFKQGLKWLDRDVEQLQRIRFPHVCDIKIRDLKEPFKANLALDELRVYVKQMLGTSIGNLYRDQVFDMIEAVQSPELIPFSNILEPDFETRVKARRVREAERLLLPSNVAAPRSSSGRRRRRRSLEGSGKIPRSEIAKTLLGLFNLFDKDLSDLCAGVSQMHT</sequence>
<proteinExistence type="predicted"/>
<reference evidence="1" key="1">
    <citation type="submission" date="2022-09" db="EMBL/GenBank/DDBJ databases">
        <title>Fusarium specimens isolated from Avocado Roots.</title>
        <authorList>
            <person name="Stajich J."/>
            <person name="Roper C."/>
            <person name="Heimlech-Rivalta G."/>
        </authorList>
    </citation>
    <scope>NUCLEOTIDE SEQUENCE</scope>
    <source>
        <strain evidence="1">CF00095</strain>
    </source>
</reference>
<evidence type="ECO:0000313" key="2">
    <source>
        <dbReference type="Proteomes" id="UP001152024"/>
    </source>
</evidence>
<protein>
    <submittedName>
        <fullName evidence="1">Uncharacterized protein</fullName>
    </submittedName>
</protein>
<accession>A0ABQ8R8J3</accession>
<name>A0ABQ8R8J3_FUSEQ</name>
<organism evidence="1 2">
    <name type="scientific">Fusarium equiseti</name>
    <name type="common">Fusarium scirpi</name>
    <dbReference type="NCBI Taxonomy" id="61235"/>
    <lineage>
        <taxon>Eukaryota</taxon>
        <taxon>Fungi</taxon>
        <taxon>Dikarya</taxon>
        <taxon>Ascomycota</taxon>
        <taxon>Pezizomycotina</taxon>
        <taxon>Sordariomycetes</taxon>
        <taxon>Hypocreomycetidae</taxon>
        <taxon>Hypocreales</taxon>
        <taxon>Nectriaceae</taxon>
        <taxon>Fusarium</taxon>
        <taxon>Fusarium incarnatum-equiseti species complex</taxon>
    </lineage>
</organism>
<comment type="caution">
    <text evidence="1">The sequence shown here is derived from an EMBL/GenBank/DDBJ whole genome shotgun (WGS) entry which is preliminary data.</text>
</comment>
<keyword evidence="2" id="KW-1185">Reference proteome</keyword>
<dbReference type="EMBL" id="JAOQBH010000011">
    <property type="protein sequence ID" value="KAJ4129262.1"/>
    <property type="molecule type" value="Genomic_DNA"/>
</dbReference>